<dbReference type="RefSeq" id="WP_372567536.1">
    <property type="nucleotide sequence ID" value="NZ_JBGOSP010000074.1"/>
</dbReference>
<accession>A0ABV4SZ83</accession>
<evidence type="ECO:0000313" key="1">
    <source>
        <dbReference type="EMBL" id="MFA3843744.1"/>
    </source>
</evidence>
<evidence type="ECO:0000313" key="2">
    <source>
        <dbReference type="Proteomes" id="UP001571476"/>
    </source>
</evidence>
<proteinExistence type="predicted"/>
<dbReference type="EMBL" id="JBGOSP010000074">
    <property type="protein sequence ID" value="MFA3843744.1"/>
    <property type="molecule type" value="Genomic_DNA"/>
</dbReference>
<keyword evidence="2" id="KW-1185">Reference proteome</keyword>
<organism evidence="1 2">
    <name type="scientific">Streptomyces aureus</name>
    <dbReference type="NCBI Taxonomy" id="193461"/>
    <lineage>
        <taxon>Bacteria</taxon>
        <taxon>Bacillati</taxon>
        <taxon>Actinomycetota</taxon>
        <taxon>Actinomycetes</taxon>
        <taxon>Kitasatosporales</taxon>
        <taxon>Streptomycetaceae</taxon>
        <taxon>Streptomyces</taxon>
    </lineage>
</organism>
<comment type="caution">
    <text evidence="1">The sequence shown here is derived from an EMBL/GenBank/DDBJ whole genome shotgun (WGS) entry which is preliminary data.</text>
</comment>
<reference evidence="1 2" key="1">
    <citation type="submission" date="2024-08" db="EMBL/GenBank/DDBJ databases">
        <title>Genome sequence of Streptomyces aureus CACIA-1.46HGO.</title>
        <authorList>
            <person name="Evangelista-Martinez Z."/>
        </authorList>
    </citation>
    <scope>NUCLEOTIDE SEQUENCE [LARGE SCALE GENOMIC DNA]</scope>
    <source>
        <strain evidence="1 2">CACIA-1.46HGO</strain>
    </source>
</reference>
<sequence length="292" mass="32643">MLEVIIAAAAGVFGAAMGSWATLRSARSAHRTALEAARIAPEPKEADVEVVDAFYVLSDDVDPEERRALVEREQQDYYGTWVVLDIKLRNRGGQTAYVSGLHLQLSDIVNGFRPVLPEVIYHADPHMGAMRAAPSYLYKTYLENESRKVRISQVLPPGETDRFLVSIDTPQSFFRTRLTIEYNAGRVAEARTKLPFLRANPAWMNASSMLSELQRRMEQCGTFADWRGQQMPTADAGRLCLDEYEQNLRDLAAIYTAVGRESDTNGAAVRASLARVPSMRQELGLDRHVPEP</sequence>
<evidence type="ECO:0008006" key="3">
    <source>
        <dbReference type="Google" id="ProtNLM"/>
    </source>
</evidence>
<dbReference type="Proteomes" id="UP001571476">
    <property type="component" value="Unassembled WGS sequence"/>
</dbReference>
<name>A0ABV4SZ83_9ACTN</name>
<gene>
    <name evidence="1" type="ORF">ACEG43_48040</name>
</gene>
<protein>
    <recommendedName>
        <fullName evidence="3">Secreted protein</fullName>
    </recommendedName>
</protein>